<dbReference type="STRING" id="913774.A0A0C3CAH5"/>
<reference evidence="3" key="2">
    <citation type="submission" date="2015-01" db="EMBL/GenBank/DDBJ databases">
        <title>Evolutionary Origins and Diversification of the Mycorrhizal Mutualists.</title>
        <authorList>
            <consortium name="DOE Joint Genome Institute"/>
            <consortium name="Mycorrhizal Genomics Consortium"/>
            <person name="Kohler A."/>
            <person name="Kuo A."/>
            <person name="Nagy L.G."/>
            <person name="Floudas D."/>
            <person name="Copeland A."/>
            <person name="Barry K.W."/>
            <person name="Cichocki N."/>
            <person name="Veneault-Fourrey C."/>
            <person name="LaButti K."/>
            <person name="Lindquist E.A."/>
            <person name="Lipzen A."/>
            <person name="Lundell T."/>
            <person name="Morin E."/>
            <person name="Murat C."/>
            <person name="Riley R."/>
            <person name="Ohm R."/>
            <person name="Sun H."/>
            <person name="Tunlid A."/>
            <person name="Henrissat B."/>
            <person name="Grigoriev I.V."/>
            <person name="Hibbett D.S."/>
            <person name="Martin F."/>
        </authorList>
    </citation>
    <scope>NUCLEOTIDE SEQUENCE [LARGE SCALE GENOMIC DNA]</scope>
    <source>
        <strain evidence="3">Zn</strain>
    </source>
</reference>
<feature type="compositionally biased region" description="Polar residues" evidence="1">
    <location>
        <begin position="199"/>
        <end position="220"/>
    </location>
</feature>
<dbReference type="EMBL" id="KN832885">
    <property type="protein sequence ID" value="KIM95938.1"/>
    <property type="molecule type" value="Genomic_DNA"/>
</dbReference>
<feature type="compositionally biased region" description="Low complexity" evidence="1">
    <location>
        <begin position="427"/>
        <end position="443"/>
    </location>
</feature>
<proteinExistence type="predicted"/>
<evidence type="ECO:0000313" key="3">
    <source>
        <dbReference type="Proteomes" id="UP000054321"/>
    </source>
</evidence>
<feature type="region of interest" description="Disordered" evidence="1">
    <location>
        <begin position="298"/>
        <end position="326"/>
    </location>
</feature>
<dbReference type="HOGENOM" id="CLU_021365_1_0_1"/>
<feature type="region of interest" description="Disordered" evidence="1">
    <location>
        <begin position="463"/>
        <end position="486"/>
    </location>
</feature>
<reference evidence="2 3" key="1">
    <citation type="submission" date="2014-04" db="EMBL/GenBank/DDBJ databases">
        <authorList>
            <consortium name="DOE Joint Genome Institute"/>
            <person name="Kuo A."/>
            <person name="Martino E."/>
            <person name="Perotto S."/>
            <person name="Kohler A."/>
            <person name="Nagy L.G."/>
            <person name="Floudas D."/>
            <person name="Copeland A."/>
            <person name="Barry K.W."/>
            <person name="Cichocki N."/>
            <person name="Veneault-Fourrey C."/>
            <person name="LaButti K."/>
            <person name="Lindquist E.A."/>
            <person name="Lipzen A."/>
            <person name="Lundell T."/>
            <person name="Morin E."/>
            <person name="Murat C."/>
            <person name="Sun H."/>
            <person name="Tunlid A."/>
            <person name="Henrissat B."/>
            <person name="Grigoriev I.V."/>
            <person name="Hibbett D.S."/>
            <person name="Martin F."/>
            <person name="Nordberg H.P."/>
            <person name="Cantor M.N."/>
            <person name="Hua S.X."/>
        </authorList>
    </citation>
    <scope>NUCLEOTIDE SEQUENCE [LARGE SCALE GENOMIC DNA]</scope>
    <source>
        <strain evidence="2 3">Zn</strain>
    </source>
</reference>
<feature type="compositionally biased region" description="Basic and acidic residues" evidence="1">
    <location>
        <begin position="562"/>
        <end position="579"/>
    </location>
</feature>
<feature type="compositionally biased region" description="Polar residues" evidence="1">
    <location>
        <begin position="298"/>
        <end position="312"/>
    </location>
</feature>
<feature type="region of interest" description="Disordered" evidence="1">
    <location>
        <begin position="165"/>
        <end position="278"/>
    </location>
</feature>
<dbReference type="InParanoid" id="A0A0C3CAH5"/>
<feature type="compositionally biased region" description="Polar residues" evidence="1">
    <location>
        <begin position="374"/>
        <end position="383"/>
    </location>
</feature>
<evidence type="ECO:0000313" key="2">
    <source>
        <dbReference type="EMBL" id="KIM95938.1"/>
    </source>
</evidence>
<feature type="region of interest" description="Disordered" evidence="1">
    <location>
        <begin position="553"/>
        <end position="615"/>
    </location>
</feature>
<accession>A0A0C3CAH5</accession>
<keyword evidence="3" id="KW-1185">Reference proteome</keyword>
<feature type="compositionally biased region" description="Basic and acidic residues" evidence="1">
    <location>
        <begin position="588"/>
        <end position="597"/>
    </location>
</feature>
<sequence>MILLEGMMLVPPERGSIIGRAVWKPRYVVLGSGSPFKSQINLAEGKLLKSSSAKPSLVDVTQPDTPTALYLSLYKAKGDWEYLAQYPLASFELSQIRLVQHRKQAPSLPTLMLQFKADSLANRQRKRRSSRTSGLGSKDPWANTLLFRDAPDEHHTIHDWNSRIKPHLVPGSQEPVEEVTSPTAIFTNPFAREGKEGRSVSNSVSRPDYQRGSSTQSVSTYPHAPRERPAALISPSPSLRSRRSDLSSQASSQHPPVGFSPHMQNYTGNVPSDLPSPASMSGYDAQFVEGWTSAQGRSSALSSHTRGSNSIASVVPPIGTTPPGPRETILDRAFQMRYIPGSDRVQGKEEEKISSIARFEALMREADERKRQKSVTQEEGITKSSFDLDEESEESDAESDYDDDGLNMSPADPPIRSPAQRALDYISGRSTPLPSSRPLSPATRSPPIPFLNRSIIDYYESSSYRPQTSSNPTPHANPSRRPNSLALNSRSISSTAIPGLQDWHSGPSGLGLDRERENNMLERRRSGNSAKRLSFQEFAKRLSSTSSLLLVQTNASSSSGREGSHRESSEFGGDDDRKAYHGASASQYERDRSEGAKRTSCRGSTVGVFGEGGFL</sequence>
<evidence type="ECO:0008006" key="4">
    <source>
        <dbReference type="Google" id="ProtNLM"/>
    </source>
</evidence>
<dbReference type="AlphaFoldDB" id="A0A0C3CAH5"/>
<name>A0A0C3CAH5_OIDMZ</name>
<dbReference type="Proteomes" id="UP000054321">
    <property type="component" value="Unassembled WGS sequence"/>
</dbReference>
<feature type="region of interest" description="Disordered" evidence="1">
    <location>
        <begin position="368"/>
        <end position="448"/>
    </location>
</feature>
<feature type="compositionally biased region" description="Acidic residues" evidence="1">
    <location>
        <begin position="387"/>
        <end position="405"/>
    </location>
</feature>
<feature type="compositionally biased region" description="Low complexity" evidence="1">
    <location>
        <begin position="230"/>
        <end position="239"/>
    </location>
</feature>
<dbReference type="OrthoDB" id="5379885at2759"/>
<organism evidence="2 3">
    <name type="scientific">Oidiodendron maius (strain Zn)</name>
    <dbReference type="NCBI Taxonomy" id="913774"/>
    <lineage>
        <taxon>Eukaryota</taxon>
        <taxon>Fungi</taxon>
        <taxon>Dikarya</taxon>
        <taxon>Ascomycota</taxon>
        <taxon>Pezizomycotina</taxon>
        <taxon>Leotiomycetes</taxon>
        <taxon>Leotiomycetes incertae sedis</taxon>
        <taxon>Myxotrichaceae</taxon>
        <taxon>Oidiodendron</taxon>
    </lineage>
</organism>
<evidence type="ECO:0000256" key="1">
    <source>
        <dbReference type="SAM" id="MobiDB-lite"/>
    </source>
</evidence>
<gene>
    <name evidence="2" type="ORF">OIDMADRAFT_59024</name>
</gene>
<protein>
    <recommendedName>
        <fullName evidence="4">PH domain-containing protein</fullName>
    </recommendedName>
</protein>